<reference evidence="1" key="1">
    <citation type="submission" date="2024-03" db="EMBL/GenBank/DDBJ databases">
        <title>WGS assembly of Saponaria officinalis var. Norfolk2.</title>
        <authorList>
            <person name="Jenkins J."/>
            <person name="Shu S."/>
            <person name="Grimwood J."/>
            <person name="Barry K."/>
            <person name="Goodstein D."/>
            <person name="Schmutz J."/>
            <person name="Leebens-Mack J."/>
            <person name="Osbourn A."/>
        </authorList>
    </citation>
    <scope>NUCLEOTIDE SEQUENCE [LARGE SCALE GENOMIC DNA]</scope>
    <source>
        <strain evidence="1">JIC</strain>
    </source>
</reference>
<evidence type="ECO:0000313" key="2">
    <source>
        <dbReference type="Proteomes" id="UP001443914"/>
    </source>
</evidence>
<organism evidence="1 2">
    <name type="scientific">Saponaria officinalis</name>
    <name type="common">Common soapwort</name>
    <name type="synonym">Lychnis saponaria</name>
    <dbReference type="NCBI Taxonomy" id="3572"/>
    <lineage>
        <taxon>Eukaryota</taxon>
        <taxon>Viridiplantae</taxon>
        <taxon>Streptophyta</taxon>
        <taxon>Embryophyta</taxon>
        <taxon>Tracheophyta</taxon>
        <taxon>Spermatophyta</taxon>
        <taxon>Magnoliopsida</taxon>
        <taxon>eudicotyledons</taxon>
        <taxon>Gunneridae</taxon>
        <taxon>Pentapetalae</taxon>
        <taxon>Caryophyllales</taxon>
        <taxon>Caryophyllaceae</taxon>
        <taxon>Caryophylleae</taxon>
        <taxon>Saponaria</taxon>
    </lineage>
</organism>
<name>A0AAW1H4X1_SAPOF</name>
<gene>
    <name evidence="1" type="ORF">RND81_13G077400</name>
</gene>
<comment type="caution">
    <text evidence="1">The sequence shown here is derived from an EMBL/GenBank/DDBJ whole genome shotgun (WGS) entry which is preliminary data.</text>
</comment>
<dbReference type="Gene3D" id="1.25.10.10">
    <property type="entry name" value="Leucine-rich Repeat Variant"/>
    <property type="match status" value="1"/>
</dbReference>
<keyword evidence="2" id="KW-1185">Reference proteome</keyword>
<dbReference type="InterPro" id="IPR011989">
    <property type="entry name" value="ARM-like"/>
</dbReference>
<protein>
    <submittedName>
        <fullName evidence="1">Uncharacterized protein</fullName>
    </submittedName>
</protein>
<sequence>MTLYLNFQCKHCKRANRFGYESGYFGPAWTRLCKCLRQDFPTYICVLMVPLLHSAQLKPNVSISNADSDVYIYESNCRWDTVTASYVVYFHEEVRYAAV</sequence>
<accession>A0AAW1H4X1</accession>
<proteinExistence type="predicted"/>
<dbReference type="EMBL" id="JBDFQZ010000013">
    <property type="protein sequence ID" value="KAK9668675.1"/>
    <property type="molecule type" value="Genomic_DNA"/>
</dbReference>
<dbReference type="Proteomes" id="UP001443914">
    <property type="component" value="Unassembled WGS sequence"/>
</dbReference>
<dbReference type="AlphaFoldDB" id="A0AAW1H4X1"/>
<evidence type="ECO:0000313" key="1">
    <source>
        <dbReference type="EMBL" id="KAK9668675.1"/>
    </source>
</evidence>